<dbReference type="Gene3D" id="3.40.50.300">
    <property type="entry name" value="P-loop containing nucleotide triphosphate hydrolases"/>
    <property type="match status" value="1"/>
</dbReference>
<reference evidence="4 5" key="1">
    <citation type="journal article" date="2021" name="Nat. Plants">
        <title>The Taxus genome provides insights into paclitaxel biosynthesis.</title>
        <authorList>
            <person name="Xiong X."/>
            <person name="Gou J."/>
            <person name="Liao Q."/>
            <person name="Li Y."/>
            <person name="Zhou Q."/>
            <person name="Bi G."/>
            <person name="Li C."/>
            <person name="Du R."/>
            <person name="Wang X."/>
            <person name="Sun T."/>
            <person name="Guo L."/>
            <person name="Liang H."/>
            <person name="Lu P."/>
            <person name="Wu Y."/>
            <person name="Zhang Z."/>
            <person name="Ro D.K."/>
            <person name="Shang Y."/>
            <person name="Huang S."/>
            <person name="Yan J."/>
        </authorList>
    </citation>
    <scope>NUCLEOTIDE SEQUENCE [LARGE SCALE GENOMIC DNA]</scope>
    <source>
        <strain evidence="4">Ta-2019</strain>
    </source>
</reference>
<proteinExistence type="predicted"/>
<dbReference type="Proteomes" id="UP000824469">
    <property type="component" value="Unassembled WGS sequence"/>
</dbReference>
<evidence type="ECO:0000259" key="3">
    <source>
        <dbReference type="Pfam" id="PF23598"/>
    </source>
</evidence>
<dbReference type="PANTHER" id="PTHR11017">
    <property type="entry name" value="LEUCINE-RICH REPEAT-CONTAINING PROTEIN"/>
    <property type="match status" value="1"/>
</dbReference>
<evidence type="ECO:0000259" key="2">
    <source>
        <dbReference type="Pfam" id="PF00931"/>
    </source>
</evidence>
<dbReference type="GO" id="GO:0043531">
    <property type="term" value="F:ADP binding"/>
    <property type="evidence" value="ECO:0007669"/>
    <property type="project" value="InterPro"/>
</dbReference>
<dbReference type="GO" id="GO:0006952">
    <property type="term" value="P:defense response"/>
    <property type="evidence" value="ECO:0007669"/>
    <property type="project" value="UniProtKB-KW"/>
</dbReference>
<dbReference type="EMBL" id="JAHRHJ020000006">
    <property type="protein sequence ID" value="KAH9312882.1"/>
    <property type="molecule type" value="Genomic_DNA"/>
</dbReference>
<feature type="domain" description="Disease resistance R13L4/SHOC-2-like LRR" evidence="3">
    <location>
        <begin position="419"/>
        <end position="510"/>
    </location>
</feature>
<dbReference type="Gene3D" id="3.80.10.10">
    <property type="entry name" value="Ribonuclease Inhibitor"/>
    <property type="match status" value="1"/>
</dbReference>
<accession>A0AA38FYN2</accession>
<feature type="non-terminal residue" evidence="4">
    <location>
        <position position="1"/>
    </location>
</feature>
<dbReference type="InterPro" id="IPR032675">
    <property type="entry name" value="LRR_dom_sf"/>
</dbReference>
<dbReference type="OMA" id="LICTERE"/>
<dbReference type="PANTHER" id="PTHR11017:SF385">
    <property type="entry name" value="DISEASE RESISTANCE PROTEIN (TIR-NBS-LRR CLASS)-RELATED"/>
    <property type="match status" value="1"/>
</dbReference>
<feature type="domain" description="NB-ARC" evidence="2">
    <location>
        <begin position="58"/>
        <end position="173"/>
    </location>
</feature>
<dbReference type="InterPro" id="IPR002182">
    <property type="entry name" value="NB-ARC"/>
</dbReference>
<evidence type="ECO:0000313" key="5">
    <source>
        <dbReference type="Proteomes" id="UP000824469"/>
    </source>
</evidence>
<dbReference type="Pfam" id="PF00931">
    <property type="entry name" value="NB-ARC"/>
    <property type="match status" value="1"/>
</dbReference>
<dbReference type="SUPFAM" id="SSF52540">
    <property type="entry name" value="P-loop containing nucleoside triphosphate hydrolases"/>
    <property type="match status" value="1"/>
</dbReference>
<dbReference type="GO" id="GO:0051707">
    <property type="term" value="P:response to other organism"/>
    <property type="evidence" value="ECO:0007669"/>
    <property type="project" value="UniProtKB-ARBA"/>
</dbReference>
<dbReference type="Pfam" id="PF23598">
    <property type="entry name" value="LRR_14"/>
    <property type="match status" value="1"/>
</dbReference>
<keyword evidence="1" id="KW-0677">Repeat</keyword>
<comment type="caution">
    <text evidence="4">The sequence shown here is derived from an EMBL/GenBank/DDBJ whole genome shotgun (WGS) entry which is preliminary data.</text>
</comment>
<evidence type="ECO:0008006" key="6">
    <source>
        <dbReference type="Google" id="ProtNLM"/>
    </source>
</evidence>
<protein>
    <recommendedName>
        <fullName evidence="6">NB-ARC domain-containing protein</fullName>
    </recommendedName>
</protein>
<keyword evidence="5" id="KW-1185">Reference proteome</keyword>
<name>A0AA38FYN2_TAXCH</name>
<evidence type="ECO:0000313" key="4">
    <source>
        <dbReference type="EMBL" id="KAH9312882.1"/>
    </source>
</evidence>
<sequence length="516" mass="58374">MEKQLEKIKQSMRDIQTSLTLTAATNTVVGVSEIQRQLTRRSEQSPLELLDFQPVGIERQVEEVKKLLDMEGSEAVVAVVLCGFGGVGKSTLAASVIQKLNWNSASFKFCRVMIDEKTADKRSHIIKIQKDIISDFGGGKVDLRDPADGQKQIKDVIQNKCCLLFIDNVVDSFVNEVAEACRGVPLLLSVFGNHLRVEREERNYRGALEALRKGDPDSFADEGRIGEQLWYVYHNIRDEETREAFLDICTYFHGEDWDYVGHIVGENTLKNLRMRMLVSRSDPGNEVIVHDILRLKGRKEGKDTRIKNSKQFLRVLEDESKLGNVKGLSLTSDRSLTTLESRHLNAMHNSLRILDLGELDASKLEKLAVFHNRSKPGMCLPQLPRTLKVIFHQVPELDCEEFESLPLQNLRLLEEFKVESEKPVKLPQGLKLPPSLKVLQLPKCKQLPESFSHLTALESLDLDDCDMESLPQGFAHLAKLKELSMENCEWLTSLPEGFGSLRSLTRLSLNGCTRLE</sequence>
<dbReference type="AlphaFoldDB" id="A0AA38FYN2"/>
<dbReference type="InterPro" id="IPR027417">
    <property type="entry name" value="P-loop_NTPase"/>
</dbReference>
<dbReference type="InterPro" id="IPR044974">
    <property type="entry name" value="Disease_R_plants"/>
</dbReference>
<dbReference type="SUPFAM" id="SSF52047">
    <property type="entry name" value="RNI-like"/>
    <property type="match status" value="1"/>
</dbReference>
<dbReference type="PRINTS" id="PR00364">
    <property type="entry name" value="DISEASERSIST"/>
</dbReference>
<gene>
    <name evidence="4" type="ORF">KI387_027917</name>
</gene>
<organism evidence="4 5">
    <name type="scientific">Taxus chinensis</name>
    <name type="common">Chinese yew</name>
    <name type="synonym">Taxus wallichiana var. chinensis</name>
    <dbReference type="NCBI Taxonomy" id="29808"/>
    <lineage>
        <taxon>Eukaryota</taxon>
        <taxon>Viridiplantae</taxon>
        <taxon>Streptophyta</taxon>
        <taxon>Embryophyta</taxon>
        <taxon>Tracheophyta</taxon>
        <taxon>Spermatophyta</taxon>
        <taxon>Pinopsida</taxon>
        <taxon>Pinidae</taxon>
        <taxon>Conifers II</taxon>
        <taxon>Cupressales</taxon>
        <taxon>Taxaceae</taxon>
        <taxon>Taxus</taxon>
    </lineage>
</organism>
<evidence type="ECO:0000256" key="1">
    <source>
        <dbReference type="ARBA" id="ARBA00022737"/>
    </source>
</evidence>
<dbReference type="CDD" id="cd01983">
    <property type="entry name" value="SIMIBI"/>
    <property type="match status" value="1"/>
</dbReference>
<dbReference type="InterPro" id="IPR055414">
    <property type="entry name" value="LRR_R13L4/SHOC2-like"/>
</dbReference>